<dbReference type="AlphaFoldDB" id="A0A7J4IV34"/>
<accession>A0A7J4IV34</accession>
<evidence type="ECO:0000313" key="1">
    <source>
        <dbReference type="EMBL" id="HIH09381.1"/>
    </source>
</evidence>
<gene>
    <name evidence="1" type="ORF">HA254_01800</name>
</gene>
<comment type="caution">
    <text evidence="1">The sequence shown here is derived from an EMBL/GenBank/DDBJ whole genome shotgun (WGS) entry which is preliminary data.</text>
</comment>
<dbReference type="Proteomes" id="UP000565078">
    <property type="component" value="Unassembled WGS sequence"/>
</dbReference>
<organism evidence="1 2">
    <name type="scientific">Candidatus Iainarchaeum sp</name>
    <dbReference type="NCBI Taxonomy" id="3101447"/>
    <lineage>
        <taxon>Archaea</taxon>
        <taxon>Candidatus Iainarchaeota</taxon>
        <taxon>Candidatus Iainarchaeia</taxon>
        <taxon>Candidatus Iainarchaeales</taxon>
        <taxon>Candidatus Iainarchaeaceae</taxon>
        <taxon>Candidatus Iainarchaeum</taxon>
    </lineage>
</organism>
<dbReference type="EMBL" id="DUGC01000033">
    <property type="protein sequence ID" value="HIH09381.1"/>
    <property type="molecule type" value="Genomic_DNA"/>
</dbReference>
<proteinExistence type="predicted"/>
<sequence length="116" mass="12832">MYHLGKILEVITSDEKGAKSADGQTYCLLEMWDENMIIFRASAQIAKDVKEGQHVLVDYSPVPVGGAPVPRHEIVAIISEAKGKKMLAKLKDSAEEKRKLRQPTVEGMPFHGKMIG</sequence>
<protein>
    <submittedName>
        <fullName evidence="1">Uncharacterized protein</fullName>
    </submittedName>
</protein>
<evidence type="ECO:0000313" key="2">
    <source>
        <dbReference type="Proteomes" id="UP000565078"/>
    </source>
</evidence>
<name>A0A7J4IV34_9ARCH</name>
<reference evidence="2" key="1">
    <citation type="journal article" date="2020" name="bioRxiv">
        <title>A rank-normalized archaeal taxonomy based on genome phylogeny resolves widespread incomplete and uneven classifications.</title>
        <authorList>
            <person name="Rinke C."/>
            <person name="Chuvochina M."/>
            <person name="Mussig A.J."/>
            <person name="Chaumeil P.-A."/>
            <person name="Waite D.W."/>
            <person name="Whitman W.B."/>
            <person name="Parks D.H."/>
            <person name="Hugenholtz P."/>
        </authorList>
    </citation>
    <scope>NUCLEOTIDE SEQUENCE [LARGE SCALE GENOMIC DNA]</scope>
</reference>